<dbReference type="SUPFAM" id="SSF89028">
    <property type="entry name" value="Cobalamin adenosyltransferase-like"/>
    <property type="match status" value="1"/>
</dbReference>
<dbReference type="Gene3D" id="1.20.1200.10">
    <property type="entry name" value="Cobalamin adenosyltransferase-like"/>
    <property type="match status" value="1"/>
</dbReference>
<dbReference type="InterPro" id="IPR029499">
    <property type="entry name" value="PduO-typ"/>
</dbReference>
<dbReference type="PANTHER" id="PTHR12213">
    <property type="entry name" value="CORRINOID ADENOSYLTRANSFERASE"/>
    <property type="match status" value="1"/>
</dbReference>
<dbReference type="EMBL" id="CADIKL010000001">
    <property type="protein sequence ID" value="CAB3775680.1"/>
    <property type="molecule type" value="Genomic_DNA"/>
</dbReference>
<protein>
    <recommendedName>
        <fullName evidence="6">Cobalamin adenosyltransferase</fullName>
        <ecNumber evidence="6">2.5.1.-</ecNumber>
    </recommendedName>
</protein>
<proteinExistence type="inferred from homology"/>
<evidence type="ECO:0000256" key="6">
    <source>
        <dbReference type="RuleBase" id="RU366026"/>
    </source>
</evidence>
<name>A0A6J5FE61_9BURK</name>
<evidence type="ECO:0000256" key="2">
    <source>
        <dbReference type="ARBA" id="ARBA00011233"/>
    </source>
</evidence>
<dbReference type="NCBIfam" id="TIGR00636">
    <property type="entry name" value="PduO_Nterm"/>
    <property type="match status" value="1"/>
</dbReference>
<organism evidence="9 10">
    <name type="scientific">Paraburkholderia caffeinitolerans</name>
    <dbReference type="NCBI Taxonomy" id="1723730"/>
    <lineage>
        <taxon>Bacteria</taxon>
        <taxon>Pseudomonadati</taxon>
        <taxon>Pseudomonadota</taxon>
        <taxon>Betaproteobacteria</taxon>
        <taxon>Burkholderiales</taxon>
        <taxon>Burkholderiaceae</taxon>
        <taxon>Paraburkholderia</taxon>
    </lineage>
</organism>
<dbReference type="Pfam" id="PF01923">
    <property type="entry name" value="Cob_adeno_trans"/>
    <property type="match status" value="1"/>
</dbReference>
<comment type="subunit">
    <text evidence="2">Homotrimer.</text>
</comment>
<evidence type="ECO:0000256" key="7">
    <source>
        <dbReference type="SAM" id="MobiDB-lite"/>
    </source>
</evidence>
<evidence type="ECO:0000313" key="10">
    <source>
        <dbReference type="Proteomes" id="UP000494119"/>
    </source>
</evidence>
<keyword evidence="5 6" id="KW-0067">ATP-binding</keyword>
<dbReference type="EC" id="2.5.1.-" evidence="6"/>
<dbReference type="RefSeq" id="WP_129561242.1">
    <property type="nucleotide sequence ID" value="NZ_CADIKL010000001.1"/>
</dbReference>
<comment type="catalytic activity">
    <reaction evidence="6">
        <text>2 cob(II)alamin + AH2 + 2 ATP = 2 adenosylcob(III)alamin + 2 triphosphate + A + 2 H(+)</text>
        <dbReference type="Rhea" id="RHEA:53304"/>
        <dbReference type="ChEBI" id="CHEBI:13193"/>
        <dbReference type="ChEBI" id="CHEBI:15378"/>
        <dbReference type="ChEBI" id="CHEBI:16304"/>
        <dbReference type="ChEBI" id="CHEBI:17499"/>
        <dbReference type="ChEBI" id="CHEBI:18036"/>
        <dbReference type="ChEBI" id="CHEBI:18408"/>
        <dbReference type="ChEBI" id="CHEBI:30616"/>
    </reaction>
</comment>
<evidence type="ECO:0000259" key="8">
    <source>
        <dbReference type="Pfam" id="PF01923"/>
    </source>
</evidence>
<accession>A0A6J5FE61</accession>
<reference evidence="9 10" key="1">
    <citation type="submission" date="2020-04" db="EMBL/GenBank/DDBJ databases">
        <authorList>
            <person name="De Canck E."/>
        </authorList>
    </citation>
    <scope>NUCLEOTIDE SEQUENCE [LARGE SCALE GENOMIC DNA]</scope>
    <source>
        <strain evidence="9 10">LMG 28688</strain>
    </source>
</reference>
<dbReference type="InterPro" id="IPR036451">
    <property type="entry name" value="CblAdoTrfase-like_sf"/>
</dbReference>
<comment type="similarity">
    <text evidence="1 6">Belongs to the Cob(I)alamin adenosyltransferase family.</text>
</comment>
<gene>
    <name evidence="9" type="primary">cobO</name>
    <name evidence="9" type="ORF">LMG28688_00076</name>
</gene>
<keyword evidence="10" id="KW-1185">Reference proteome</keyword>
<evidence type="ECO:0000256" key="3">
    <source>
        <dbReference type="ARBA" id="ARBA00022679"/>
    </source>
</evidence>
<dbReference type="GO" id="GO:0008817">
    <property type="term" value="F:corrinoid adenosyltransferase activity"/>
    <property type="evidence" value="ECO:0007669"/>
    <property type="project" value="TreeGrafter"/>
</dbReference>
<keyword evidence="6" id="KW-0169">Cobalamin biosynthesis</keyword>
<evidence type="ECO:0000256" key="1">
    <source>
        <dbReference type="ARBA" id="ARBA00007487"/>
    </source>
</evidence>
<dbReference type="PANTHER" id="PTHR12213:SF0">
    <property type="entry name" value="CORRINOID ADENOSYLTRANSFERASE MMAB"/>
    <property type="match status" value="1"/>
</dbReference>
<dbReference type="FunFam" id="1.20.1200.10:FF:000001">
    <property type="entry name" value="Cob(I)yrinic acid a,c-diamide adenosyltransferase"/>
    <property type="match status" value="1"/>
</dbReference>
<dbReference type="InterPro" id="IPR016030">
    <property type="entry name" value="CblAdoTrfase-like"/>
</dbReference>
<dbReference type="GO" id="GO:0009236">
    <property type="term" value="P:cobalamin biosynthetic process"/>
    <property type="evidence" value="ECO:0007669"/>
    <property type="project" value="UniProtKB-UniRule"/>
</dbReference>
<evidence type="ECO:0000313" key="9">
    <source>
        <dbReference type="EMBL" id="CAB3775680.1"/>
    </source>
</evidence>
<keyword evidence="4 6" id="KW-0547">Nucleotide-binding</keyword>
<feature type="domain" description="Cobalamin adenosyltransferase-like" evidence="8">
    <location>
        <begin position="8"/>
        <end position="178"/>
    </location>
</feature>
<evidence type="ECO:0000256" key="5">
    <source>
        <dbReference type="ARBA" id="ARBA00022840"/>
    </source>
</evidence>
<keyword evidence="3 6" id="KW-0808">Transferase</keyword>
<dbReference type="GO" id="GO:0005524">
    <property type="term" value="F:ATP binding"/>
    <property type="evidence" value="ECO:0007669"/>
    <property type="project" value="UniProtKB-UniRule"/>
</dbReference>
<dbReference type="Proteomes" id="UP000494119">
    <property type="component" value="Unassembled WGS sequence"/>
</dbReference>
<dbReference type="AlphaFoldDB" id="A0A6J5FE61"/>
<feature type="region of interest" description="Disordered" evidence="7">
    <location>
        <begin position="1"/>
        <end position="25"/>
    </location>
</feature>
<evidence type="ECO:0000256" key="4">
    <source>
        <dbReference type="ARBA" id="ARBA00022741"/>
    </source>
</evidence>
<sequence length="212" mass="22317">MGNRLSKIVTRTGDDGTTGLGDGSRVRKDDARIAAIGEVDELNSHIGVLLCETLPDDVRAALTAIQHDLFDLGGELCMPGHTIVTDAHLERLDGWLAEYNATLPPLKEFILPGGSRAAALAHVCRTVCRRAERLIVTLGAAQDASAAGSAGVAAAPLAQTPRRYVNRLSDLMFVLARVLNRAAGGADVLWRHDRGAASGESSDESGGEPDSE</sequence>